<feature type="transmembrane region" description="Helical" evidence="1">
    <location>
        <begin position="20"/>
        <end position="39"/>
    </location>
</feature>
<accession>A0A383C757</accession>
<organism evidence="2">
    <name type="scientific">marine metagenome</name>
    <dbReference type="NCBI Taxonomy" id="408172"/>
    <lineage>
        <taxon>unclassified sequences</taxon>
        <taxon>metagenomes</taxon>
        <taxon>ecological metagenomes</taxon>
    </lineage>
</organism>
<name>A0A383C757_9ZZZZ</name>
<sequence length="127" mass="15009">MDKKRGYRSWFYFRIGWNTYFAFIMAAINTLTITYYLAIENYPVLKELFPTFEQYILIVVSIGVPLLAFTGYAHYKRTKAFRAETDIWIESNPYQARWVVNTEMILGLNLKLSEFIIKLLKGEKLNA</sequence>
<keyword evidence="1" id="KW-0472">Membrane</keyword>
<feature type="non-terminal residue" evidence="2">
    <location>
        <position position="127"/>
    </location>
</feature>
<dbReference type="EMBL" id="UINC01206559">
    <property type="protein sequence ID" value="SVE28236.1"/>
    <property type="molecule type" value="Genomic_DNA"/>
</dbReference>
<keyword evidence="1" id="KW-1133">Transmembrane helix</keyword>
<dbReference type="AlphaFoldDB" id="A0A383C757"/>
<protein>
    <submittedName>
        <fullName evidence="2">Uncharacterized protein</fullName>
    </submittedName>
</protein>
<proteinExistence type="predicted"/>
<evidence type="ECO:0000256" key="1">
    <source>
        <dbReference type="SAM" id="Phobius"/>
    </source>
</evidence>
<feature type="transmembrane region" description="Helical" evidence="1">
    <location>
        <begin position="55"/>
        <end position="75"/>
    </location>
</feature>
<reference evidence="2" key="1">
    <citation type="submission" date="2018-05" db="EMBL/GenBank/DDBJ databases">
        <authorList>
            <person name="Lanie J.A."/>
            <person name="Ng W.-L."/>
            <person name="Kazmierczak K.M."/>
            <person name="Andrzejewski T.M."/>
            <person name="Davidsen T.M."/>
            <person name="Wayne K.J."/>
            <person name="Tettelin H."/>
            <person name="Glass J.I."/>
            <person name="Rusch D."/>
            <person name="Podicherti R."/>
            <person name="Tsui H.-C.T."/>
            <person name="Winkler M.E."/>
        </authorList>
    </citation>
    <scope>NUCLEOTIDE SEQUENCE</scope>
</reference>
<evidence type="ECO:0000313" key="2">
    <source>
        <dbReference type="EMBL" id="SVE28236.1"/>
    </source>
</evidence>
<keyword evidence="1" id="KW-0812">Transmembrane</keyword>
<gene>
    <name evidence="2" type="ORF">METZ01_LOCUS481090</name>
</gene>